<dbReference type="InterPro" id="IPR045865">
    <property type="entry name" value="ACT-like_dom_sf"/>
</dbReference>
<dbReference type="PROSITE" id="PS01042">
    <property type="entry name" value="HOMOSER_DHGENASE"/>
    <property type="match status" value="1"/>
</dbReference>
<feature type="domain" description="ACT" evidence="15">
    <location>
        <begin position="352"/>
        <end position="426"/>
    </location>
</feature>
<dbReference type="PANTHER" id="PTHR43331">
    <property type="entry name" value="HOMOSERINE DEHYDROGENASE"/>
    <property type="match status" value="1"/>
</dbReference>
<evidence type="ECO:0000259" key="15">
    <source>
        <dbReference type="PROSITE" id="PS51671"/>
    </source>
</evidence>
<dbReference type="PANTHER" id="PTHR43331:SF1">
    <property type="entry name" value="HOMOSERINE DEHYDROGENASE"/>
    <property type="match status" value="1"/>
</dbReference>
<keyword evidence="11 13" id="KW-0486">Methionine biosynthesis</keyword>
<evidence type="ECO:0000256" key="12">
    <source>
        <dbReference type="ARBA" id="ARBA00048841"/>
    </source>
</evidence>
<accession>A0ABX2I686</accession>
<dbReference type="Proteomes" id="UP000822142">
    <property type="component" value="Unassembled WGS sequence"/>
</dbReference>
<evidence type="ECO:0000256" key="9">
    <source>
        <dbReference type="ARBA" id="ARBA00022857"/>
    </source>
</evidence>
<dbReference type="PROSITE" id="PS51671">
    <property type="entry name" value="ACT"/>
    <property type="match status" value="1"/>
</dbReference>
<keyword evidence="10 13" id="KW-0560">Oxidoreductase</keyword>
<comment type="similarity">
    <text evidence="4 14">Belongs to the homoserine dehydrogenase family.</text>
</comment>
<keyword evidence="9 13" id="KW-0521">NADP</keyword>
<keyword evidence="8 13" id="KW-0791">Threonine biosynthesis</keyword>
<comment type="pathway">
    <text evidence="2 13">Amino-acid biosynthesis; L-threonine biosynthesis; L-threonine from L-aspartate: step 3/5.</text>
</comment>
<dbReference type="Pfam" id="PF03447">
    <property type="entry name" value="NAD_binding_3"/>
    <property type="match status" value="1"/>
</dbReference>
<dbReference type="PIRSF" id="PIRSF000098">
    <property type="entry name" value="Homoser_dehydrog"/>
    <property type="match status" value="1"/>
</dbReference>
<comment type="catalytic activity">
    <reaction evidence="12">
        <text>L-homoserine + NADP(+) = L-aspartate 4-semialdehyde + NADPH + H(+)</text>
        <dbReference type="Rhea" id="RHEA:15761"/>
        <dbReference type="ChEBI" id="CHEBI:15378"/>
        <dbReference type="ChEBI" id="CHEBI:57476"/>
        <dbReference type="ChEBI" id="CHEBI:57783"/>
        <dbReference type="ChEBI" id="CHEBI:58349"/>
        <dbReference type="ChEBI" id="CHEBI:537519"/>
        <dbReference type="EC" id="1.1.1.3"/>
    </reaction>
    <physiologicalReaction direction="right-to-left" evidence="12">
        <dbReference type="Rhea" id="RHEA:15763"/>
    </physiologicalReaction>
</comment>
<dbReference type="NCBIfam" id="NF004976">
    <property type="entry name" value="PRK06349.1"/>
    <property type="match status" value="1"/>
</dbReference>
<evidence type="ECO:0000313" key="17">
    <source>
        <dbReference type="Proteomes" id="UP000822142"/>
    </source>
</evidence>
<evidence type="ECO:0000256" key="11">
    <source>
        <dbReference type="ARBA" id="ARBA00023167"/>
    </source>
</evidence>
<dbReference type="RefSeq" id="WP_173748856.1">
    <property type="nucleotide sequence ID" value="NZ_JAAITA010000005.1"/>
</dbReference>
<dbReference type="CDD" id="cd04881">
    <property type="entry name" value="ACT_HSDH-Hom"/>
    <property type="match status" value="1"/>
</dbReference>
<comment type="pathway">
    <text evidence="3 13">Amino-acid biosynthesis; L-methionine biosynthesis via de novo pathway; L-homoserine from L-aspartate: step 3/3.</text>
</comment>
<gene>
    <name evidence="16" type="ORF">G5A70_06445</name>
</gene>
<evidence type="ECO:0000256" key="10">
    <source>
        <dbReference type="ARBA" id="ARBA00023002"/>
    </source>
</evidence>
<dbReference type="SUPFAM" id="SSF55021">
    <property type="entry name" value="ACT-like"/>
    <property type="match status" value="1"/>
</dbReference>
<dbReference type="InterPro" id="IPR001342">
    <property type="entry name" value="HDH_cat"/>
</dbReference>
<dbReference type="Gene3D" id="3.30.360.10">
    <property type="entry name" value="Dihydrodipicolinate Reductase, domain 2"/>
    <property type="match status" value="1"/>
</dbReference>
<evidence type="ECO:0000313" key="16">
    <source>
        <dbReference type="EMBL" id="NSJ85815.1"/>
    </source>
</evidence>
<dbReference type="InterPro" id="IPR002912">
    <property type="entry name" value="ACT_dom"/>
</dbReference>
<reference evidence="16 17" key="1">
    <citation type="journal article" date="2020" name="Cell Host Microbe">
        <title>Functional and Genomic Variation between Human-Derived Isolates of Lachnospiraceae Reveals Inter- and Intra-Species Diversity.</title>
        <authorList>
            <person name="Sorbara M.T."/>
            <person name="Littmann E.R."/>
            <person name="Fontana E."/>
            <person name="Moody T.U."/>
            <person name="Kohout C.E."/>
            <person name="Gjonbalaj M."/>
            <person name="Eaton V."/>
            <person name="Seok R."/>
            <person name="Leiner I.M."/>
            <person name="Pamer E.G."/>
        </authorList>
    </citation>
    <scope>NUCLEOTIDE SEQUENCE [LARGE SCALE GENOMIC DNA]</scope>
    <source>
        <strain evidence="16 17">MSK.15.26</strain>
    </source>
</reference>
<dbReference type="Pfam" id="PF01842">
    <property type="entry name" value="ACT"/>
    <property type="match status" value="1"/>
</dbReference>
<dbReference type="InterPro" id="IPR016204">
    <property type="entry name" value="HDH"/>
</dbReference>
<evidence type="ECO:0000256" key="6">
    <source>
        <dbReference type="ARBA" id="ARBA00013376"/>
    </source>
</evidence>
<organism evidence="16 17">
    <name type="scientific">Blautia hansenii</name>
    <name type="common">Ruminococcus hansenii</name>
    <dbReference type="NCBI Taxonomy" id="1322"/>
    <lineage>
        <taxon>Bacteria</taxon>
        <taxon>Bacillati</taxon>
        <taxon>Bacillota</taxon>
        <taxon>Clostridia</taxon>
        <taxon>Lachnospirales</taxon>
        <taxon>Lachnospiraceae</taxon>
        <taxon>Blautia</taxon>
    </lineage>
</organism>
<dbReference type="Gene3D" id="3.30.70.260">
    <property type="match status" value="1"/>
</dbReference>
<evidence type="ECO:0000256" key="13">
    <source>
        <dbReference type="RuleBase" id="RU000579"/>
    </source>
</evidence>
<dbReference type="EC" id="1.1.1.3" evidence="5 13"/>
<comment type="caution">
    <text evidence="16">The sequence shown here is derived from an EMBL/GenBank/DDBJ whole genome shotgun (WGS) entry which is preliminary data.</text>
</comment>
<comment type="cofactor">
    <cofactor evidence="1">
        <name>a metal cation</name>
        <dbReference type="ChEBI" id="CHEBI:25213"/>
    </cofactor>
</comment>
<evidence type="ECO:0000256" key="14">
    <source>
        <dbReference type="RuleBase" id="RU004171"/>
    </source>
</evidence>
<dbReference type="InterPro" id="IPR005106">
    <property type="entry name" value="Asp/hSer_DH_NAD-bd"/>
</dbReference>
<evidence type="ECO:0000256" key="2">
    <source>
        <dbReference type="ARBA" id="ARBA00005056"/>
    </source>
</evidence>
<keyword evidence="7 13" id="KW-0028">Amino-acid biosynthesis</keyword>
<dbReference type="SUPFAM" id="SSF55347">
    <property type="entry name" value="Glyceraldehyde-3-phosphate dehydrogenase-like, C-terminal domain"/>
    <property type="match status" value="1"/>
</dbReference>
<sequence length="432" mass="46929">MSKKIIHAALLGLGTVGTGVYKVLKSQEEEMEQKIGAAVAIKKILVRNLKKAAAKLQEPELLTDSWQEILEDESIDIIIEVMGGIHPAKEYITAALRAGKHVVTANKDLVASFGGELLDCAAEHHCDFLFEASVAGGIPIIRPLKQCLAGNHISEVVGIVNGTTNFILTKMTQEHMEFADALALATRLGYAEADPTADIQGYDAGRKVAIMASIAFNSRVTFEDVSTEGITHISSKDIRYAKELGCVIKLLGVAKNAENGIEVKVQPMLVPEGHPLASVNDSFNAVFVHGDAVDDAMFYGRGAGELPTASAIVGDVFDIVRNILFQCTGRISCTCYKELPIKKQEETESRFFLRLHVDDKPGVLAGIASVLGNYKVSIAQMIQKHRKEDFAEIVVVTSEVREGNFHDAMLIIEGMEAVHKISSVIRVYGEQE</sequence>
<proteinExistence type="inferred from homology"/>
<evidence type="ECO:0000256" key="3">
    <source>
        <dbReference type="ARBA" id="ARBA00005062"/>
    </source>
</evidence>
<dbReference type="Gene3D" id="3.40.50.720">
    <property type="entry name" value="NAD(P)-binding Rossmann-like Domain"/>
    <property type="match status" value="1"/>
</dbReference>
<dbReference type="InterPro" id="IPR019811">
    <property type="entry name" value="HDH_CS"/>
</dbReference>
<protein>
    <recommendedName>
        <fullName evidence="6 13">Homoserine dehydrogenase</fullName>
        <ecNumber evidence="5 13">1.1.1.3</ecNumber>
    </recommendedName>
</protein>
<dbReference type="EMBL" id="JAAITA010000005">
    <property type="protein sequence ID" value="NSJ85815.1"/>
    <property type="molecule type" value="Genomic_DNA"/>
</dbReference>
<evidence type="ECO:0000256" key="1">
    <source>
        <dbReference type="ARBA" id="ARBA00001920"/>
    </source>
</evidence>
<dbReference type="Pfam" id="PF00742">
    <property type="entry name" value="Homoserine_dh"/>
    <property type="match status" value="1"/>
</dbReference>
<keyword evidence="17" id="KW-1185">Reference proteome</keyword>
<evidence type="ECO:0000256" key="7">
    <source>
        <dbReference type="ARBA" id="ARBA00022605"/>
    </source>
</evidence>
<name>A0ABX2I686_BLAHA</name>
<evidence type="ECO:0000256" key="4">
    <source>
        <dbReference type="ARBA" id="ARBA00006753"/>
    </source>
</evidence>
<dbReference type="InterPro" id="IPR036291">
    <property type="entry name" value="NAD(P)-bd_dom_sf"/>
</dbReference>
<evidence type="ECO:0000256" key="8">
    <source>
        <dbReference type="ARBA" id="ARBA00022697"/>
    </source>
</evidence>
<evidence type="ECO:0000256" key="5">
    <source>
        <dbReference type="ARBA" id="ARBA00013213"/>
    </source>
</evidence>
<dbReference type="SUPFAM" id="SSF51735">
    <property type="entry name" value="NAD(P)-binding Rossmann-fold domains"/>
    <property type="match status" value="1"/>
</dbReference>